<comment type="similarity">
    <text evidence="2 7">Belongs to the MIP/aquaporin (TC 1.A.8) family.</text>
</comment>
<evidence type="ECO:0000313" key="10">
    <source>
        <dbReference type="Proteomes" id="UP001465426"/>
    </source>
</evidence>
<feature type="transmembrane region" description="Helical" evidence="8">
    <location>
        <begin position="143"/>
        <end position="165"/>
    </location>
</feature>
<gene>
    <name evidence="9" type="ORF">WMO63_10305</name>
</gene>
<feature type="transmembrane region" description="Helical" evidence="8">
    <location>
        <begin position="12"/>
        <end position="32"/>
    </location>
</feature>
<dbReference type="EMBL" id="JBBMFN010000020">
    <property type="protein sequence ID" value="MEQ2466055.1"/>
    <property type="molecule type" value="Genomic_DNA"/>
</dbReference>
<feature type="transmembrane region" description="Helical" evidence="8">
    <location>
        <begin position="84"/>
        <end position="106"/>
    </location>
</feature>
<keyword evidence="5 8" id="KW-1133">Transmembrane helix</keyword>
<feature type="transmembrane region" description="Helical" evidence="8">
    <location>
        <begin position="177"/>
        <end position="201"/>
    </location>
</feature>
<dbReference type="NCBIfam" id="TIGR00861">
    <property type="entry name" value="MIP"/>
    <property type="match status" value="1"/>
</dbReference>
<evidence type="ECO:0000256" key="8">
    <source>
        <dbReference type="SAM" id="Phobius"/>
    </source>
</evidence>
<evidence type="ECO:0000256" key="7">
    <source>
        <dbReference type="RuleBase" id="RU000477"/>
    </source>
</evidence>
<sequence length="259" mass="27200">MKKKLFGECISEALGTFLFVLIGIGAVAVLVATETTVSYWELAIVWGLAVSLGIFIAAFGSGAHINPAVTISLFFWGKFPRNKVIPYILAQIFGGFGAAAVAYGLFRSSIIAFENTNDVVRGTESGQATSGIFATLPGSNVSLLNGFFVEFVITLILMLVIYSVTDSDNEGAPSGGLAAIVIGLTVAVCGLSFGTLTGFAMNPARDFGPRLFTMIAGWGTEALGPHVYGLIVPIFGPILGAIAAGFIYFKLIKAYYPKA</sequence>
<dbReference type="PANTHER" id="PTHR43829:SF9">
    <property type="entry name" value="AQUAPORIN-9"/>
    <property type="match status" value="1"/>
</dbReference>
<keyword evidence="6 8" id="KW-0472">Membrane</keyword>
<dbReference type="SUPFAM" id="SSF81338">
    <property type="entry name" value="Aquaporin-like"/>
    <property type="match status" value="1"/>
</dbReference>
<dbReference type="RefSeq" id="WP_349204707.1">
    <property type="nucleotide sequence ID" value="NZ_JBBMFN010000020.1"/>
</dbReference>
<accession>A0ABV1EZP6</accession>
<keyword evidence="3 7" id="KW-0813">Transport</keyword>
<dbReference type="PRINTS" id="PR00783">
    <property type="entry name" value="MINTRINSICP"/>
</dbReference>
<dbReference type="Proteomes" id="UP001465426">
    <property type="component" value="Unassembled WGS sequence"/>
</dbReference>
<keyword evidence="10" id="KW-1185">Reference proteome</keyword>
<organism evidence="9 10">
    <name type="scientific">Niallia hominis</name>
    <dbReference type="NCBI Taxonomy" id="3133173"/>
    <lineage>
        <taxon>Bacteria</taxon>
        <taxon>Bacillati</taxon>
        <taxon>Bacillota</taxon>
        <taxon>Bacilli</taxon>
        <taxon>Bacillales</taxon>
        <taxon>Bacillaceae</taxon>
        <taxon>Niallia</taxon>
    </lineage>
</organism>
<reference evidence="9 10" key="1">
    <citation type="submission" date="2024-03" db="EMBL/GenBank/DDBJ databases">
        <title>Human intestinal bacterial collection.</title>
        <authorList>
            <person name="Pauvert C."/>
            <person name="Hitch T.C.A."/>
            <person name="Clavel T."/>
        </authorList>
    </citation>
    <scope>NUCLEOTIDE SEQUENCE [LARGE SCALE GENOMIC DNA]</scope>
    <source>
        <strain evidence="9 10">CLA-SR-H024</strain>
    </source>
</reference>
<evidence type="ECO:0000256" key="6">
    <source>
        <dbReference type="ARBA" id="ARBA00023136"/>
    </source>
</evidence>
<feature type="transmembrane region" description="Helical" evidence="8">
    <location>
        <begin position="44"/>
        <end position="63"/>
    </location>
</feature>
<dbReference type="PANTHER" id="PTHR43829">
    <property type="entry name" value="AQUAPORIN OR AQUAGLYCEROPORIN RELATED"/>
    <property type="match status" value="1"/>
</dbReference>
<dbReference type="InterPro" id="IPR050363">
    <property type="entry name" value="MIP/Aquaporin"/>
</dbReference>
<dbReference type="Gene3D" id="1.20.1080.10">
    <property type="entry name" value="Glycerol uptake facilitator protein"/>
    <property type="match status" value="1"/>
</dbReference>
<evidence type="ECO:0000256" key="2">
    <source>
        <dbReference type="ARBA" id="ARBA00006175"/>
    </source>
</evidence>
<dbReference type="InterPro" id="IPR022357">
    <property type="entry name" value="MIP_CS"/>
</dbReference>
<feature type="transmembrane region" description="Helical" evidence="8">
    <location>
        <begin position="227"/>
        <end position="249"/>
    </location>
</feature>
<evidence type="ECO:0000256" key="4">
    <source>
        <dbReference type="ARBA" id="ARBA00022692"/>
    </source>
</evidence>
<dbReference type="PROSITE" id="PS00221">
    <property type="entry name" value="MIP"/>
    <property type="match status" value="1"/>
</dbReference>
<dbReference type="Pfam" id="PF00230">
    <property type="entry name" value="MIP"/>
    <property type="match status" value="1"/>
</dbReference>
<dbReference type="CDD" id="cd00333">
    <property type="entry name" value="MIP"/>
    <property type="match status" value="1"/>
</dbReference>
<dbReference type="InterPro" id="IPR023271">
    <property type="entry name" value="Aquaporin-like"/>
</dbReference>
<evidence type="ECO:0000256" key="1">
    <source>
        <dbReference type="ARBA" id="ARBA00004141"/>
    </source>
</evidence>
<comment type="caution">
    <text evidence="9">The sequence shown here is derived from an EMBL/GenBank/DDBJ whole genome shotgun (WGS) entry which is preliminary data.</text>
</comment>
<proteinExistence type="inferred from homology"/>
<comment type="subcellular location">
    <subcellularLocation>
        <location evidence="1">Membrane</location>
        <topology evidence="1">Multi-pass membrane protein</topology>
    </subcellularLocation>
</comment>
<name>A0ABV1EZP6_9BACI</name>
<protein>
    <submittedName>
        <fullName evidence="9">MIP/aquaporin family protein</fullName>
    </submittedName>
</protein>
<evidence type="ECO:0000256" key="5">
    <source>
        <dbReference type="ARBA" id="ARBA00022989"/>
    </source>
</evidence>
<keyword evidence="4 7" id="KW-0812">Transmembrane</keyword>
<evidence type="ECO:0000256" key="3">
    <source>
        <dbReference type="ARBA" id="ARBA00022448"/>
    </source>
</evidence>
<evidence type="ECO:0000313" key="9">
    <source>
        <dbReference type="EMBL" id="MEQ2466055.1"/>
    </source>
</evidence>
<dbReference type="InterPro" id="IPR000425">
    <property type="entry name" value="MIP"/>
</dbReference>